<dbReference type="InterPro" id="IPR010644">
    <property type="entry name" value="ChdC/CLD"/>
</dbReference>
<feature type="region of interest" description="Disordered" evidence="4">
    <location>
        <begin position="1"/>
        <end position="22"/>
    </location>
</feature>
<keyword evidence="3" id="KW-0408">Iron</keyword>
<keyword evidence="1" id="KW-0349">Heme</keyword>
<dbReference type="InterPro" id="IPR011008">
    <property type="entry name" value="Dimeric_a/b-barrel"/>
</dbReference>
<evidence type="ECO:0000313" key="6">
    <source>
        <dbReference type="Proteomes" id="UP000593765"/>
    </source>
</evidence>
<dbReference type="PANTHER" id="PTHR36843:SF1">
    <property type="entry name" value="COPROHEME DECARBOXYLASE"/>
    <property type="match status" value="1"/>
</dbReference>
<evidence type="ECO:0000256" key="2">
    <source>
        <dbReference type="ARBA" id="ARBA00022723"/>
    </source>
</evidence>
<gene>
    <name evidence="5" type="ORF">IPV69_24045</name>
</gene>
<dbReference type="GO" id="GO:0016491">
    <property type="term" value="F:oxidoreductase activity"/>
    <property type="evidence" value="ECO:0007669"/>
    <property type="project" value="InterPro"/>
</dbReference>
<sequence>MSQAPSAPATHPTGRPAATTGGPAVSRQFVNFAFYKLDPAFRRLSDNEKLQARSEFLQIIETKRQGLMCIPYSTVGVRAETDFMLWRISLTTDTFQEQSAAINKSRMGAYLTQPHSFLSMTKRSMYIDKLDPFHTAESRTHIIPGKRKYIFVYPFIKTRDWYLLPQEKRQEIMDEHIKVGNKYPSIKLNTTYSFGLDDQDFVVAFESEEPKDFLDLVMELRETQSSKYTVRDTPTLTCVQMPMGNVLDQLF</sequence>
<dbReference type="PANTHER" id="PTHR36843">
    <property type="entry name" value="HEME-DEPENDENT PEROXIDASE YWFI-RELATED"/>
    <property type="match status" value="1"/>
</dbReference>
<keyword evidence="2" id="KW-0479">Metal-binding</keyword>
<dbReference type="RefSeq" id="WP_206292273.1">
    <property type="nucleotide sequence ID" value="NZ_CP063458.1"/>
</dbReference>
<evidence type="ECO:0000256" key="3">
    <source>
        <dbReference type="ARBA" id="ARBA00023004"/>
    </source>
</evidence>
<proteinExistence type="predicted"/>
<organism evidence="5 6">
    <name type="scientific">Humisphaera borealis</name>
    <dbReference type="NCBI Taxonomy" id="2807512"/>
    <lineage>
        <taxon>Bacteria</taxon>
        <taxon>Pseudomonadati</taxon>
        <taxon>Planctomycetota</taxon>
        <taxon>Phycisphaerae</taxon>
        <taxon>Tepidisphaerales</taxon>
        <taxon>Tepidisphaeraceae</taxon>
        <taxon>Humisphaera</taxon>
    </lineage>
</organism>
<dbReference type="Pfam" id="PF06778">
    <property type="entry name" value="Chlor_dismutase"/>
    <property type="match status" value="1"/>
</dbReference>
<evidence type="ECO:0000313" key="5">
    <source>
        <dbReference type="EMBL" id="QOV89246.1"/>
    </source>
</evidence>
<dbReference type="GO" id="GO:0046872">
    <property type="term" value="F:metal ion binding"/>
    <property type="evidence" value="ECO:0007669"/>
    <property type="project" value="UniProtKB-KW"/>
</dbReference>
<dbReference type="Proteomes" id="UP000593765">
    <property type="component" value="Chromosome"/>
</dbReference>
<protein>
    <submittedName>
        <fullName evidence="5">Chlorite dismutase family protein</fullName>
    </submittedName>
</protein>
<dbReference type="EMBL" id="CP063458">
    <property type="protein sequence ID" value="QOV89246.1"/>
    <property type="molecule type" value="Genomic_DNA"/>
</dbReference>
<evidence type="ECO:0000256" key="1">
    <source>
        <dbReference type="ARBA" id="ARBA00022617"/>
    </source>
</evidence>
<dbReference type="SUPFAM" id="SSF54909">
    <property type="entry name" value="Dimeric alpha+beta barrel"/>
    <property type="match status" value="1"/>
</dbReference>
<name>A0A7M2WUX2_9BACT</name>
<dbReference type="Gene3D" id="3.30.70.1030">
    <property type="entry name" value="Apc35880, domain 1"/>
    <property type="match status" value="2"/>
</dbReference>
<accession>A0A7M2WUX2</accession>
<keyword evidence="6" id="KW-1185">Reference proteome</keyword>
<dbReference type="KEGG" id="hbs:IPV69_24045"/>
<dbReference type="GO" id="GO:0020037">
    <property type="term" value="F:heme binding"/>
    <property type="evidence" value="ECO:0007669"/>
    <property type="project" value="InterPro"/>
</dbReference>
<reference evidence="5 6" key="1">
    <citation type="submission" date="2020-10" db="EMBL/GenBank/DDBJ databases">
        <title>Wide distribution of Phycisphaera-like planctomycetes from WD2101 soil group in peatlands and genome analysis of the first cultivated representative.</title>
        <authorList>
            <person name="Dedysh S.N."/>
            <person name="Beletsky A.V."/>
            <person name="Ivanova A."/>
            <person name="Kulichevskaya I.S."/>
            <person name="Suzina N.E."/>
            <person name="Philippov D.A."/>
            <person name="Rakitin A.L."/>
            <person name="Mardanov A.V."/>
            <person name="Ravin N.V."/>
        </authorList>
    </citation>
    <scope>NUCLEOTIDE SEQUENCE [LARGE SCALE GENOMIC DNA]</scope>
    <source>
        <strain evidence="5 6">M1803</strain>
    </source>
</reference>
<evidence type="ECO:0000256" key="4">
    <source>
        <dbReference type="SAM" id="MobiDB-lite"/>
    </source>
</evidence>
<dbReference type="AlphaFoldDB" id="A0A7M2WUX2"/>